<protein>
    <recommendedName>
        <fullName evidence="4">DUF1302 domain-containing protein</fullName>
    </recommendedName>
</protein>
<reference evidence="2 3" key="1">
    <citation type="submission" date="2014-06" db="EMBL/GenBank/DDBJ databases">
        <title>Whole Genome Sequences of Three Symbiotic Endozoicomonas Bacteria.</title>
        <authorList>
            <person name="Neave M.J."/>
            <person name="Apprill A."/>
            <person name="Voolstra C.R."/>
        </authorList>
    </citation>
    <scope>NUCLEOTIDE SEQUENCE [LARGE SCALE GENOMIC DNA]</scope>
    <source>
        <strain evidence="2 3">DSM 25634</strain>
    </source>
</reference>
<accession>A0A081NLZ3</accession>
<dbReference type="InterPro" id="IPR010727">
    <property type="entry name" value="DUF1302"/>
</dbReference>
<dbReference type="PROSITE" id="PS51257">
    <property type="entry name" value="PROKAR_LIPOPROTEIN"/>
    <property type="match status" value="1"/>
</dbReference>
<dbReference type="OrthoDB" id="7000272at2"/>
<gene>
    <name evidence="2" type="ORF">GZ78_05890</name>
</gene>
<dbReference type="Proteomes" id="UP000028073">
    <property type="component" value="Unassembled WGS sequence"/>
</dbReference>
<keyword evidence="1" id="KW-0732">Signal</keyword>
<organism evidence="2 3">
    <name type="scientific">Endozoicomonas numazuensis</name>
    <dbReference type="NCBI Taxonomy" id="1137799"/>
    <lineage>
        <taxon>Bacteria</taxon>
        <taxon>Pseudomonadati</taxon>
        <taxon>Pseudomonadota</taxon>
        <taxon>Gammaproteobacteria</taxon>
        <taxon>Oceanospirillales</taxon>
        <taxon>Endozoicomonadaceae</taxon>
        <taxon>Endozoicomonas</taxon>
    </lineage>
</organism>
<evidence type="ECO:0000313" key="2">
    <source>
        <dbReference type="EMBL" id="KEQ19466.1"/>
    </source>
</evidence>
<dbReference type="EMBL" id="JOKH01000001">
    <property type="protein sequence ID" value="KEQ19466.1"/>
    <property type="molecule type" value="Genomic_DNA"/>
</dbReference>
<dbReference type="eggNOG" id="COG3203">
    <property type="taxonomic scope" value="Bacteria"/>
</dbReference>
<sequence length="629" mass="68261">MNRLFPDFKVNRLALSVSVLSISCLSSGITQAKLFEWFDGEVTGSINTTVSAGVSISTANADSHLYSYNAGSDPQGKAGSGAGPNADNGRLNFKKGDVISNPYKGLTELSLEYQNVGFKGSVKYWYDHILETKNGRYTNFDDDGFHDLAKFKGIELLEAYGWAELDVAEKPLDVRVGKQVLNWGESTFMQNGINAINPLDAAAFNRPGVELKEGLLPVELVYGSLGVSNNLTLEAFYQFKWRPTVMDGCGTFFATTDAIQPGCSPIYTSPVLPENNQLHGGGVIPAGSHTTIQRAADQVPGDSGQWGVSLKYFAENLNSTEFGFYFMNYHSRLPYLNAIAANPANRAFGSPTDSADFFTGQVHPTFGSVFIEGAQYSAVYPEDIRLYGISFNTSFDSGWSMSGEISHRPNLPIQINVNDILTTSLGQGTSPYEQSVLNGLGPEDYGKELQGYVRKPVTQAQLTLTNSFPQVLGASELMVVGEAAWVHVADLESKDDIRYGRIAALGPGTPVSGGECSALPQVTEKFCTNEGFTTRNSWGYRLAAALSYSNIFPVVTLHPGLSFRHDVSGYGPQPVTSLSEGQMSVSASLKARYLDKFEATVAYTNNFGDDKYSIINDRDFLSLSISSSF</sequence>
<dbReference type="AlphaFoldDB" id="A0A081NLZ3"/>
<evidence type="ECO:0000313" key="3">
    <source>
        <dbReference type="Proteomes" id="UP000028073"/>
    </source>
</evidence>
<evidence type="ECO:0000256" key="1">
    <source>
        <dbReference type="SAM" id="SignalP"/>
    </source>
</evidence>
<evidence type="ECO:0008006" key="4">
    <source>
        <dbReference type="Google" id="ProtNLM"/>
    </source>
</evidence>
<keyword evidence="3" id="KW-1185">Reference proteome</keyword>
<feature type="chain" id="PRO_5001760930" description="DUF1302 domain-containing protein" evidence="1">
    <location>
        <begin position="33"/>
        <end position="629"/>
    </location>
</feature>
<dbReference type="STRING" id="1137799.GZ78_05890"/>
<comment type="caution">
    <text evidence="2">The sequence shown here is derived from an EMBL/GenBank/DDBJ whole genome shotgun (WGS) entry which is preliminary data.</text>
</comment>
<name>A0A081NLZ3_9GAMM</name>
<dbReference type="RefSeq" id="WP_161787310.1">
    <property type="nucleotide sequence ID" value="NZ_JOKH01000001.1"/>
</dbReference>
<dbReference type="Pfam" id="PF06980">
    <property type="entry name" value="DUF1302"/>
    <property type="match status" value="1"/>
</dbReference>
<feature type="signal peptide" evidence="1">
    <location>
        <begin position="1"/>
        <end position="32"/>
    </location>
</feature>
<proteinExistence type="predicted"/>